<evidence type="ECO:0000256" key="1">
    <source>
        <dbReference type="SAM" id="MobiDB-lite"/>
    </source>
</evidence>
<dbReference type="InterPro" id="IPR015943">
    <property type="entry name" value="WD40/YVTN_repeat-like_dom_sf"/>
</dbReference>
<evidence type="ECO:0000313" key="3">
    <source>
        <dbReference type="Proteomes" id="UP000006844"/>
    </source>
</evidence>
<protein>
    <submittedName>
        <fullName evidence="2">Putative lipoprotein</fullName>
    </submittedName>
</protein>
<dbReference type="EMBL" id="CP002467">
    <property type="protein sequence ID" value="ADV84004.1"/>
    <property type="molecule type" value="Genomic_DNA"/>
</dbReference>
<dbReference type="eggNOG" id="COG3391">
    <property type="taxonomic scope" value="Bacteria"/>
</dbReference>
<accession>E8V822</accession>
<keyword evidence="3" id="KW-1185">Reference proteome</keyword>
<reference evidence="2 3" key="1">
    <citation type="journal article" date="2012" name="Stand. Genomic Sci.">
        <title>Complete genome sequence of Terriglobus saanensis type strain SP1PR4(T), an Acidobacteria from tundra soil.</title>
        <authorList>
            <person name="Rawat S.R."/>
            <person name="Mannisto M.K."/>
            <person name="Starovoytov V."/>
            <person name="Goodwin L."/>
            <person name="Nolan M."/>
            <person name="Hauser L."/>
            <person name="Land M."/>
            <person name="Davenport K.W."/>
            <person name="Woyke T."/>
            <person name="Haggblom M.M."/>
        </authorList>
    </citation>
    <scope>NUCLEOTIDE SEQUENCE</scope>
    <source>
        <strain evidence="3">ATCC BAA-1853 / DSM 23119 / SP1PR4</strain>
    </source>
</reference>
<dbReference type="KEGG" id="tsa:AciPR4_3248"/>
<dbReference type="OrthoDB" id="101199at2"/>
<dbReference type="Proteomes" id="UP000006844">
    <property type="component" value="Chromosome"/>
</dbReference>
<feature type="region of interest" description="Disordered" evidence="1">
    <location>
        <begin position="762"/>
        <end position="784"/>
    </location>
</feature>
<dbReference type="HOGENOM" id="CLU_356266_0_0_0"/>
<name>E8V822_TERSS</name>
<dbReference type="Gene3D" id="2.130.10.10">
    <property type="entry name" value="YVTN repeat-like/Quinoprotein amine dehydrogenase"/>
    <property type="match status" value="1"/>
</dbReference>
<gene>
    <name evidence="2" type="ordered locus">AciPR4_3248</name>
</gene>
<dbReference type="SUPFAM" id="SSF51004">
    <property type="entry name" value="C-terminal (heme d1) domain of cytochrome cd1-nitrite reductase"/>
    <property type="match status" value="1"/>
</dbReference>
<keyword evidence="2" id="KW-0449">Lipoprotein</keyword>
<sequence>MRRFVSLLVVLLFTVPVGISLSGCGKTATNQFCEGSSGIRLGQVTSITLTPQYFGVSLSSGQITNLTTPTAIDCKGTTVSISAYKYASSNPSLVDINPTTGALCAGIWNRNTPGGTADYTFCTANTLPAPKDALSAVTSLVTASGGGATSNSITVYVHPAIASIIIGTPEASCTNDTNISTFCCPITSTTVTATPYDATTCVSQNDTRQIVARAFDNSGNNITCQVGHPTFSAVTAGLVTFDQNGVATAQLPGSTIVQANIASSTSNAGFFSTCPPASISVTTPNTNTSTGTVAITPNTAEPITATVIDTKGVTISGLPLTYTSTTPTTIAASTTGILATFPSATAVNAFCTPPTCNPSPYTNIGLLGNGKPVVSNTIQATASGLNSTLLYIASTQSQYITTVDFTNTTIGAPVRLPYVPNSMVLSEDGTSIYFGSDTELMSFSTSTLGITKEDISAKGRVLAVAPDNSSVVLTDPTRNTVTLYTPSSSATVTSFQGIGLRAEYSPDAQAAYITTSTNHLLVYSVNTGWHDYDMSATGANDVAVTVPSVGAYIGGNSAITGRSYCANTTVTPVDYYPVAGQVGAAADRVAATNDSRHILGLSSAAGGVPVLNDVNLTNGSGTLPIGQCPSSGVGATFANTLNTVTLSSINAGACTTLAALTTPYPICGNVIPSSDSVVAFVTYPASSTASTTGTLLPTYKPATSGPGALSYVTLADGATAPVAGVFSSDNGTFYVGTAGDNLVHLIARSTLTDSKQINPKLPAASGGSGFATPNLLAQKPRATT</sequence>
<dbReference type="AlphaFoldDB" id="E8V822"/>
<dbReference type="InterPro" id="IPR011048">
    <property type="entry name" value="Haem_d1_sf"/>
</dbReference>
<organism evidence="2 3">
    <name type="scientific">Terriglobus saanensis (strain ATCC BAA-1853 / DSM 23119 / SP1PR4)</name>
    <dbReference type="NCBI Taxonomy" id="401053"/>
    <lineage>
        <taxon>Bacteria</taxon>
        <taxon>Pseudomonadati</taxon>
        <taxon>Acidobacteriota</taxon>
        <taxon>Terriglobia</taxon>
        <taxon>Terriglobales</taxon>
        <taxon>Acidobacteriaceae</taxon>
        <taxon>Terriglobus</taxon>
    </lineage>
</organism>
<evidence type="ECO:0000313" key="2">
    <source>
        <dbReference type="EMBL" id="ADV84004.1"/>
    </source>
</evidence>
<proteinExistence type="predicted"/>
<dbReference type="RefSeq" id="WP_013569735.1">
    <property type="nucleotide sequence ID" value="NC_014963.1"/>
</dbReference>
<dbReference type="PROSITE" id="PS51257">
    <property type="entry name" value="PROKAR_LIPOPROTEIN"/>
    <property type="match status" value="1"/>
</dbReference>